<feature type="transmembrane region" description="Helical" evidence="11">
    <location>
        <begin position="12"/>
        <end position="31"/>
    </location>
</feature>
<evidence type="ECO:0000256" key="10">
    <source>
        <dbReference type="ARBA" id="ARBA00023224"/>
    </source>
</evidence>
<dbReference type="GO" id="GO:0016503">
    <property type="term" value="F:pheromone receptor activity"/>
    <property type="evidence" value="ECO:0007669"/>
    <property type="project" value="InterPro"/>
</dbReference>
<keyword evidence="10 11" id="KW-0807">Transducer</keyword>
<organism evidence="12 13">
    <name type="scientific">Catagonus wagneri</name>
    <name type="common">Chacoan peccary</name>
    <dbReference type="NCBI Taxonomy" id="51154"/>
    <lineage>
        <taxon>Eukaryota</taxon>
        <taxon>Metazoa</taxon>
        <taxon>Chordata</taxon>
        <taxon>Craniata</taxon>
        <taxon>Vertebrata</taxon>
        <taxon>Euteleostomi</taxon>
        <taxon>Mammalia</taxon>
        <taxon>Eutheria</taxon>
        <taxon>Laurasiatheria</taxon>
        <taxon>Artiodactyla</taxon>
        <taxon>Suina</taxon>
        <taxon>Tayassuidae</taxon>
        <taxon>Catagonus</taxon>
    </lineage>
</organism>
<evidence type="ECO:0000256" key="2">
    <source>
        <dbReference type="ARBA" id="ARBA00010663"/>
    </source>
</evidence>
<keyword evidence="4 11" id="KW-0589">Pheromone response</keyword>
<comment type="caution">
    <text evidence="11">Lacks conserved residue(s) required for the propagation of feature annotation.</text>
</comment>
<evidence type="ECO:0000256" key="5">
    <source>
        <dbReference type="ARBA" id="ARBA00022692"/>
    </source>
</evidence>
<keyword evidence="8 11" id="KW-0472">Membrane</keyword>
<evidence type="ECO:0000256" key="11">
    <source>
        <dbReference type="RuleBase" id="RU364061"/>
    </source>
</evidence>
<dbReference type="GO" id="GO:0019236">
    <property type="term" value="P:response to pheromone"/>
    <property type="evidence" value="ECO:0007669"/>
    <property type="project" value="UniProtKB-KW"/>
</dbReference>
<dbReference type="PANTHER" id="PTHR24062">
    <property type="entry name" value="VOMERONASAL TYPE-1 RECEPTOR"/>
    <property type="match status" value="1"/>
</dbReference>
<evidence type="ECO:0000256" key="8">
    <source>
        <dbReference type="ARBA" id="ARBA00023136"/>
    </source>
</evidence>
<dbReference type="Ensembl" id="ENSCWAT00000006369.1">
    <property type="protein sequence ID" value="ENSCWAP00000005893.1"/>
    <property type="gene ID" value="ENSCWAG00000004555.1"/>
</dbReference>
<reference evidence="12" key="1">
    <citation type="submission" date="2025-08" db="UniProtKB">
        <authorList>
            <consortium name="Ensembl"/>
        </authorList>
    </citation>
    <scope>IDENTIFICATION</scope>
</reference>
<evidence type="ECO:0000256" key="1">
    <source>
        <dbReference type="ARBA" id="ARBA00004651"/>
    </source>
</evidence>
<dbReference type="GeneTree" id="ENSGT00960000186612"/>
<protein>
    <recommendedName>
        <fullName evidence="11">Vomeronasal type-1 receptor</fullName>
    </recommendedName>
</protein>
<keyword evidence="9 11" id="KW-0675">Receptor</keyword>
<dbReference type="AlphaFoldDB" id="A0A8C3YD51"/>
<evidence type="ECO:0000313" key="12">
    <source>
        <dbReference type="Ensembl" id="ENSCWAP00000005893.1"/>
    </source>
</evidence>
<sequence length="148" mass="17109">MDPKSNPLNKVLFSIWIMATMNLAIGMIFFLETTAGLLGNCRLVYHFLFLYFTGSTSRSTDLILKHMTLVNLLVLLSKGIPETLAAFGWKHFLNDLGCKLVFYIYRVITWDPSRICDLHHSSQQRQILNPLRKARDRTHILMDASWVH</sequence>
<keyword evidence="5 11" id="KW-0812">Transmembrane</keyword>
<accession>A0A8C3YD51</accession>
<dbReference type="GO" id="GO:0005886">
    <property type="term" value="C:plasma membrane"/>
    <property type="evidence" value="ECO:0007669"/>
    <property type="project" value="UniProtKB-SubCell"/>
</dbReference>
<name>A0A8C3YD51_9CETA</name>
<proteinExistence type="inferred from homology"/>
<keyword evidence="3 11" id="KW-1003">Cell membrane</keyword>
<dbReference type="SUPFAM" id="SSF81321">
    <property type="entry name" value="Family A G protein-coupled receptor-like"/>
    <property type="match status" value="1"/>
</dbReference>
<reference evidence="12" key="2">
    <citation type="submission" date="2025-09" db="UniProtKB">
        <authorList>
            <consortium name="Ensembl"/>
        </authorList>
    </citation>
    <scope>IDENTIFICATION</scope>
</reference>
<dbReference type="InterPro" id="IPR004072">
    <property type="entry name" value="Vmron_rcpt_1"/>
</dbReference>
<evidence type="ECO:0000256" key="3">
    <source>
        <dbReference type="ARBA" id="ARBA00022475"/>
    </source>
</evidence>
<keyword evidence="13" id="KW-1185">Reference proteome</keyword>
<dbReference type="Proteomes" id="UP000694540">
    <property type="component" value="Unplaced"/>
</dbReference>
<keyword evidence="7 11" id="KW-0297">G-protein coupled receptor</keyword>
<dbReference type="Pfam" id="PF03402">
    <property type="entry name" value="V1R"/>
    <property type="match status" value="1"/>
</dbReference>
<comment type="similarity">
    <text evidence="2 11">Belongs to the G-protein coupled receptor 1 family.</text>
</comment>
<comment type="subcellular location">
    <subcellularLocation>
        <location evidence="1 11">Cell membrane</location>
        <topology evidence="1 11">Multi-pass membrane protein</topology>
    </subcellularLocation>
</comment>
<evidence type="ECO:0000313" key="13">
    <source>
        <dbReference type="Proteomes" id="UP000694540"/>
    </source>
</evidence>
<evidence type="ECO:0000256" key="7">
    <source>
        <dbReference type="ARBA" id="ARBA00023040"/>
    </source>
</evidence>
<keyword evidence="6 11" id="KW-1133">Transmembrane helix</keyword>
<evidence type="ECO:0000256" key="4">
    <source>
        <dbReference type="ARBA" id="ARBA00022507"/>
    </source>
</evidence>
<evidence type="ECO:0000256" key="6">
    <source>
        <dbReference type="ARBA" id="ARBA00022989"/>
    </source>
</evidence>
<evidence type="ECO:0000256" key="9">
    <source>
        <dbReference type="ARBA" id="ARBA00023170"/>
    </source>
</evidence>